<comment type="caution">
    <text evidence="1">The sequence shown here is derived from an EMBL/GenBank/DDBJ whole genome shotgun (WGS) entry which is preliminary data.</text>
</comment>
<dbReference type="GO" id="GO:0070573">
    <property type="term" value="F:metallodipeptidase activity"/>
    <property type="evidence" value="ECO:0007669"/>
    <property type="project" value="InterPro"/>
</dbReference>
<dbReference type="PROSITE" id="PS51365">
    <property type="entry name" value="RENAL_DIPEPTIDASE_2"/>
    <property type="match status" value="1"/>
</dbReference>
<keyword evidence="1" id="KW-0378">Hydrolase</keyword>
<proteinExistence type="predicted"/>
<organism evidence="1">
    <name type="scientific">human gut metagenome</name>
    <dbReference type="NCBI Taxonomy" id="408170"/>
    <lineage>
        <taxon>unclassified sequences</taxon>
        <taxon>metagenomes</taxon>
        <taxon>organismal metagenomes</taxon>
    </lineage>
</organism>
<dbReference type="EMBL" id="AJWZ01002116">
    <property type="protein sequence ID" value="EKC71847.1"/>
    <property type="molecule type" value="Genomic_DNA"/>
</dbReference>
<dbReference type="AlphaFoldDB" id="K1TFC3"/>
<dbReference type="InterPro" id="IPR008257">
    <property type="entry name" value="Pept_M19"/>
</dbReference>
<sequence length="135" mass="14663">SVRRSGVPFVASHSNCRALAPATRNLTDAMIRELAECGGVAGLNLEPTFLNAGETDKVSRIERICDHAMHLIDRGGIECVGLGTDFDGISGEFEISDCTKLPLLFDALRKRGLSEDAVEQIAYQNTARVIRDGMR</sequence>
<dbReference type="PANTHER" id="PTHR10443">
    <property type="entry name" value="MICROSOMAL DIPEPTIDASE"/>
    <property type="match status" value="1"/>
</dbReference>
<dbReference type="SUPFAM" id="SSF51556">
    <property type="entry name" value="Metallo-dependent hydrolases"/>
    <property type="match status" value="1"/>
</dbReference>
<protein>
    <submittedName>
        <fullName evidence="1">Peptidase M19, renal dipeptidase</fullName>
        <ecNumber evidence="1">3.4.13.19</ecNumber>
    </submittedName>
</protein>
<dbReference type="Pfam" id="PF01244">
    <property type="entry name" value="Peptidase_M19"/>
    <property type="match status" value="1"/>
</dbReference>
<keyword evidence="1" id="KW-0645">Protease</keyword>
<dbReference type="InterPro" id="IPR032466">
    <property type="entry name" value="Metal_Hydrolase"/>
</dbReference>
<evidence type="ECO:0000313" key="1">
    <source>
        <dbReference type="EMBL" id="EKC71847.1"/>
    </source>
</evidence>
<keyword evidence="1" id="KW-0224">Dipeptidase</keyword>
<dbReference type="Gene3D" id="3.20.20.140">
    <property type="entry name" value="Metal-dependent hydrolases"/>
    <property type="match status" value="1"/>
</dbReference>
<name>K1TFC3_9ZZZZ</name>
<reference evidence="1" key="1">
    <citation type="journal article" date="2013" name="Environ. Microbiol.">
        <title>Microbiota from the distal guts of lean and obese adolescents exhibit partial functional redundancy besides clear differences in community structure.</title>
        <authorList>
            <person name="Ferrer M."/>
            <person name="Ruiz A."/>
            <person name="Lanza F."/>
            <person name="Haange S.B."/>
            <person name="Oberbach A."/>
            <person name="Till H."/>
            <person name="Bargiela R."/>
            <person name="Campoy C."/>
            <person name="Segura M.T."/>
            <person name="Richter M."/>
            <person name="von Bergen M."/>
            <person name="Seifert J."/>
            <person name="Suarez A."/>
        </authorList>
    </citation>
    <scope>NUCLEOTIDE SEQUENCE</scope>
</reference>
<feature type="non-terminal residue" evidence="1">
    <location>
        <position position="1"/>
    </location>
</feature>
<gene>
    <name evidence="1" type="ORF">OBE_03189</name>
</gene>
<dbReference type="EC" id="3.4.13.19" evidence="1"/>
<dbReference type="PANTHER" id="PTHR10443:SF12">
    <property type="entry name" value="DIPEPTIDASE"/>
    <property type="match status" value="1"/>
</dbReference>
<accession>K1TFC3</accession>
<dbReference type="GO" id="GO:0006508">
    <property type="term" value="P:proteolysis"/>
    <property type="evidence" value="ECO:0007669"/>
    <property type="project" value="InterPro"/>
</dbReference>